<dbReference type="AlphaFoldDB" id="A0A1F5EW33"/>
<dbReference type="InterPro" id="IPR021519">
    <property type="entry name" value="DUF3182"/>
</dbReference>
<protein>
    <recommendedName>
        <fullName evidence="3">ATP-grasp domain-containing protein</fullName>
    </recommendedName>
</protein>
<comment type="caution">
    <text evidence="1">The sequence shown here is derived from an EMBL/GenBank/DDBJ whole genome shotgun (WGS) entry which is preliminary data.</text>
</comment>
<dbReference type="Proteomes" id="UP000177390">
    <property type="component" value="Unassembled WGS sequence"/>
</dbReference>
<evidence type="ECO:0000313" key="2">
    <source>
        <dbReference type="Proteomes" id="UP000177390"/>
    </source>
</evidence>
<dbReference type="SUPFAM" id="SSF56059">
    <property type="entry name" value="Glutathione synthetase ATP-binding domain-like"/>
    <property type="match status" value="1"/>
</dbReference>
<gene>
    <name evidence="1" type="ORF">A3D09_02790</name>
</gene>
<dbReference type="Pfam" id="PF11379">
    <property type="entry name" value="DUF3182"/>
    <property type="match status" value="1"/>
</dbReference>
<sequence length="376" mass="42304">MAKVLQGPYLLIHMRKEAVRLNLDGVTSELPYRDYYRSRNGLVAKYLARYLDLPYFDETGRGVNEYVVPPVAITKKDAEKLGIRAEADFYGGAVDRLGHVSKAILHPCISLYKPPFHSDWFARSIVDLVVPGVTTFLKHALLDNYEELVRQFPVMRLKLSNKSDGHGQYLVSSRGQLIQVLETIADEEVRRDGLIVEDNLERNRTISVGRVVVGSDIFYTLARQKNDLAPEDNRNRYLGAEVFIVRDNIGELLRASLSSTEQTALSVASKFLERYSYFDPVCSRISFDYLVGYHTYGERVAGITDITARLGGTCPALCLAVLEFKSNPGLSLVRAEVNLNYDPSDEKAEEEGAVRFIDLPSLRLTARVNSVKQCEK</sequence>
<evidence type="ECO:0008006" key="3">
    <source>
        <dbReference type="Google" id="ProtNLM"/>
    </source>
</evidence>
<accession>A0A1F5EW33</accession>
<proteinExistence type="predicted"/>
<organism evidence="1 2">
    <name type="scientific">Candidatus Collierbacteria bacterium RIFCSPHIGHO2_02_FULL_49_10</name>
    <dbReference type="NCBI Taxonomy" id="1817723"/>
    <lineage>
        <taxon>Bacteria</taxon>
        <taxon>Candidatus Collieribacteriota</taxon>
    </lineage>
</organism>
<reference evidence="1 2" key="1">
    <citation type="journal article" date="2016" name="Nat. Commun.">
        <title>Thousands of microbial genomes shed light on interconnected biogeochemical processes in an aquifer system.</title>
        <authorList>
            <person name="Anantharaman K."/>
            <person name="Brown C.T."/>
            <person name="Hug L.A."/>
            <person name="Sharon I."/>
            <person name="Castelle C.J."/>
            <person name="Probst A.J."/>
            <person name="Thomas B.C."/>
            <person name="Singh A."/>
            <person name="Wilkins M.J."/>
            <person name="Karaoz U."/>
            <person name="Brodie E.L."/>
            <person name="Williams K.H."/>
            <person name="Hubbard S.S."/>
            <person name="Banfield J.F."/>
        </authorList>
    </citation>
    <scope>NUCLEOTIDE SEQUENCE [LARGE SCALE GENOMIC DNA]</scope>
</reference>
<dbReference type="EMBL" id="MFAH01000021">
    <property type="protein sequence ID" value="OGD71592.1"/>
    <property type="molecule type" value="Genomic_DNA"/>
</dbReference>
<name>A0A1F5EW33_9BACT</name>
<evidence type="ECO:0000313" key="1">
    <source>
        <dbReference type="EMBL" id="OGD71592.1"/>
    </source>
</evidence>